<organism evidence="1 2">
    <name type="scientific">Arabis nemorensis</name>
    <dbReference type="NCBI Taxonomy" id="586526"/>
    <lineage>
        <taxon>Eukaryota</taxon>
        <taxon>Viridiplantae</taxon>
        <taxon>Streptophyta</taxon>
        <taxon>Embryophyta</taxon>
        <taxon>Tracheophyta</taxon>
        <taxon>Spermatophyta</taxon>
        <taxon>Magnoliopsida</taxon>
        <taxon>eudicotyledons</taxon>
        <taxon>Gunneridae</taxon>
        <taxon>Pentapetalae</taxon>
        <taxon>rosids</taxon>
        <taxon>malvids</taxon>
        <taxon>Brassicales</taxon>
        <taxon>Brassicaceae</taxon>
        <taxon>Arabideae</taxon>
        <taxon>Arabis</taxon>
    </lineage>
</organism>
<dbReference type="Proteomes" id="UP000489600">
    <property type="component" value="Unassembled WGS sequence"/>
</dbReference>
<dbReference type="AlphaFoldDB" id="A0A565BER8"/>
<gene>
    <name evidence="1" type="ORF">ANE_LOCUS9805</name>
</gene>
<dbReference type="EMBL" id="CABITT030000003">
    <property type="protein sequence ID" value="VVA99360.1"/>
    <property type="molecule type" value="Genomic_DNA"/>
</dbReference>
<protein>
    <submittedName>
        <fullName evidence="1">Uncharacterized protein</fullName>
    </submittedName>
</protein>
<comment type="caution">
    <text evidence="1">The sequence shown here is derived from an EMBL/GenBank/DDBJ whole genome shotgun (WGS) entry which is preliminary data.</text>
</comment>
<sequence>MKKYVSELDADKGVNFLKRSGWSNLSQALIDTFKIFTLFLKKAVEHGLTPAEIGLIAKSNGKKVPKVSLQDMVNNSDQKHSGEVFVKSKHEKIVEGLNMYLQKVPRRHVG</sequence>
<evidence type="ECO:0000313" key="1">
    <source>
        <dbReference type="EMBL" id="VVA99360.1"/>
    </source>
</evidence>
<accession>A0A565BER8</accession>
<proteinExistence type="predicted"/>
<evidence type="ECO:0000313" key="2">
    <source>
        <dbReference type="Proteomes" id="UP000489600"/>
    </source>
</evidence>
<name>A0A565BER8_9BRAS</name>
<reference evidence="1" key="1">
    <citation type="submission" date="2019-07" db="EMBL/GenBank/DDBJ databases">
        <authorList>
            <person name="Dittberner H."/>
        </authorList>
    </citation>
    <scope>NUCLEOTIDE SEQUENCE [LARGE SCALE GENOMIC DNA]</scope>
</reference>
<keyword evidence="2" id="KW-1185">Reference proteome</keyword>